<feature type="domain" description="Glycosyltransferase RgtA/B/C/D-like" evidence="3">
    <location>
        <begin position="109"/>
        <end position="234"/>
    </location>
</feature>
<evidence type="ECO:0000313" key="5">
    <source>
        <dbReference type="Proteomes" id="UP000675781"/>
    </source>
</evidence>
<feature type="transmembrane region" description="Helical" evidence="2">
    <location>
        <begin position="432"/>
        <end position="454"/>
    </location>
</feature>
<feature type="transmembrane region" description="Helical" evidence="2">
    <location>
        <begin position="225"/>
        <end position="244"/>
    </location>
</feature>
<feature type="transmembrane region" description="Helical" evidence="2">
    <location>
        <begin position="272"/>
        <end position="291"/>
    </location>
</feature>
<feature type="transmembrane region" description="Helical" evidence="2">
    <location>
        <begin position="31"/>
        <end position="53"/>
    </location>
</feature>
<dbReference type="GO" id="GO:0016757">
    <property type="term" value="F:glycosyltransferase activity"/>
    <property type="evidence" value="ECO:0007669"/>
    <property type="project" value="UniProtKB-KW"/>
</dbReference>
<feature type="transmembrane region" description="Helical" evidence="2">
    <location>
        <begin position="202"/>
        <end position="218"/>
    </location>
</feature>
<feature type="transmembrane region" description="Helical" evidence="2">
    <location>
        <begin position="403"/>
        <end position="420"/>
    </location>
</feature>
<evidence type="ECO:0000256" key="1">
    <source>
        <dbReference type="SAM" id="MobiDB-lite"/>
    </source>
</evidence>
<keyword evidence="2" id="KW-1133">Transmembrane helix</keyword>
<sequence length="562" mass="60591">MTTDTAALTVERTPAPQRPGSAGRALRRHRFTLLLLAAALCVGVIGPLALSWWTGSLRIPHNDSWAFSRSAEIFARTGHITLFNWNAMSLIGAFAPFGPLARTIFSQQCAIAVLSVLSLAAAFDVLRAVIGPRRAALGVLVLVIWPGYGLLSTSMMTDIPAFAATTLTLAVGRRAIERRSVPLFALTGLLGLWGFTIREQTIAAAAGVLGAALLKPALRERRMLVWYGVIALVLGASAGVFELWRRALPNGSSPTFSQISYPGTKAVIESSVGGMLLLGLMVSPLVFLAARPLRWSTVAIRCSLATFIVTEGMVHWYGVHFPQNYFLQQGSYATAYLGSRPSIVPRTAWGLLLPLACVSTSLLVGMLIERIRRIPVELALFLAVTAIGTLMEVVEGEILFDRYVFPAVLPVLALVLLEPLRPRDHSRIRLGIAAGTGLFLTVITSLLTANALAFDAAVWHTAQNLVASGAASPAYVDAGLDWDGYYSADGAQNTPDPAAIYGLYDKADQLGHGEACYVIAASQQHQEVDFFTLVNTVEYNKFGIPGGVNKIWVYRTYEPNCH</sequence>
<reference evidence="4" key="1">
    <citation type="submission" date="2021-04" db="EMBL/GenBank/DDBJ databases">
        <title>Genome based classification of Actinospica acidithermotolerans sp. nov., an actinobacterium isolated from an Indonesian hot spring.</title>
        <authorList>
            <person name="Kusuma A.B."/>
            <person name="Putra K.E."/>
            <person name="Nafisah S."/>
            <person name="Loh J."/>
            <person name="Nouioui I."/>
            <person name="Goodfellow M."/>
        </authorList>
    </citation>
    <scope>NUCLEOTIDE SEQUENCE</scope>
    <source>
        <strain evidence="4">CSCA 57</strain>
    </source>
</reference>
<feature type="transmembrane region" description="Helical" evidence="2">
    <location>
        <begin position="298"/>
        <end position="318"/>
    </location>
</feature>
<evidence type="ECO:0000259" key="3">
    <source>
        <dbReference type="Pfam" id="PF13231"/>
    </source>
</evidence>
<dbReference type="InterPro" id="IPR038731">
    <property type="entry name" value="RgtA/B/C-like"/>
</dbReference>
<dbReference type="EC" id="2.4.-.-" evidence="4"/>
<dbReference type="AlphaFoldDB" id="A0A941EU80"/>
<dbReference type="Proteomes" id="UP000675781">
    <property type="component" value="Unassembled WGS sequence"/>
</dbReference>
<feature type="transmembrane region" description="Helical" evidence="2">
    <location>
        <begin position="348"/>
        <end position="367"/>
    </location>
</feature>
<dbReference type="EMBL" id="JAGSOG010000148">
    <property type="protein sequence ID" value="MBR7836553.1"/>
    <property type="molecule type" value="Genomic_DNA"/>
</dbReference>
<feature type="transmembrane region" description="Helical" evidence="2">
    <location>
        <begin position="374"/>
        <end position="391"/>
    </location>
</feature>
<dbReference type="RefSeq" id="WP_212531029.1">
    <property type="nucleotide sequence ID" value="NZ_JAGSOG010000148.1"/>
</dbReference>
<feature type="transmembrane region" description="Helical" evidence="2">
    <location>
        <begin position="136"/>
        <end position="159"/>
    </location>
</feature>
<comment type="caution">
    <text evidence="4">The sequence shown here is derived from an EMBL/GenBank/DDBJ whole genome shotgun (WGS) entry which is preliminary data.</text>
</comment>
<keyword evidence="4" id="KW-0328">Glycosyltransferase</keyword>
<name>A0A941EU80_9ACTN</name>
<proteinExistence type="predicted"/>
<keyword evidence="2" id="KW-0812">Transmembrane</keyword>
<accession>A0A941EU80</accession>
<dbReference type="Pfam" id="PF13231">
    <property type="entry name" value="PMT_2"/>
    <property type="match status" value="1"/>
</dbReference>
<feature type="region of interest" description="Disordered" evidence="1">
    <location>
        <begin position="1"/>
        <end position="23"/>
    </location>
</feature>
<evidence type="ECO:0000256" key="2">
    <source>
        <dbReference type="SAM" id="Phobius"/>
    </source>
</evidence>
<organism evidence="4 5">
    <name type="scientific">Actinospica durhamensis</name>
    <dbReference type="NCBI Taxonomy" id="1508375"/>
    <lineage>
        <taxon>Bacteria</taxon>
        <taxon>Bacillati</taxon>
        <taxon>Actinomycetota</taxon>
        <taxon>Actinomycetes</taxon>
        <taxon>Catenulisporales</taxon>
        <taxon>Actinospicaceae</taxon>
        <taxon>Actinospica</taxon>
    </lineage>
</organism>
<protein>
    <submittedName>
        <fullName evidence="4">Glycosyltransferase family 39 protein</fullName>
        <ecNumber evidence="4">2.4.-.-</ecNumber>
    </submittedName>
</protein>
<keyword evidence="4" id="KW-0808">Transferase</keyword>
<keyword evidence="5" id="KW-1185">Reference proteome</keyword>
<keyword evidence="2" id="KW-0472">Membrane</keyword>
<feature type="transmembrane region" description="Helical" evidence="2">
    <location>
        <begin position="109"/>
        <end position="130"/>
    </location>
</feature>
<gene>
    <name evidence="4" type="ORF">KDL01_24960</name>
</gene>
<evidence type="ECO:0000313" key="4">
    <source>
        <dbReference type="EMBL" id="MBR7836553.1"/>
    </source>
</evidence>